<accession>A0A919NFU6</accession>
<evidence type="ECO:0000313" key="2">
    <source>
        <dbReference type="EMBL" id="GIF17413.1"/>
    </source>
</evidence>
<evidence type="ECO:0000259" key="1">
    <source>
        <dbReference type="Pfam" id="PF13845"/>
    </source>
</evidence>
<keyword evidence="3" id="KW-1185">Reference proteome</keyword>
<name>A0A919NFU6_9ACTN</name>
<dbReference type="AlphaFoldDB" id="A0A919NFU6"/>
<evidence type="ECO:0000313" key="3">
    <source>
        <dbReference type="Proteomes" id="UP000623608"/>
    </source>
</evidence>
<reference evidence="2" key="1">
    <citation type="submission" date="2021-01" db="EMBL/GenBank/DDBJ databases">
        <title>Whole genome shotgun sequence of Actinoplanes tereljensis NBRC 105297.</title>
        <authorList>
            <person name="Komaki H."/>
            <person name="Tamura T."/>
        </authorList>
    </citation>
    <scope>NUCLEOTIDE SEQUENCE</scope>
    <source>
        <strain evidence="2">NBRC 105297</strain>
    </source>
</reference>
<gene>
    <name evidence="2" type="ORF">Ate02nite_01430</name>
</gene>
<dbReference type="Pfam" id="PF13845">
    <property type="entry name" value="Septum_form"/>
    <property type="match status" value="1"/>
</dbReference>
<sequence>MAVLACALVSGCGNLPAGVDGDLTNDWKPLPAATAFRPATGACHAELTQTGTIDNYSPVACTESHLVETVAVADLGAVTTLDAGLPQAFAACSKQATAFLGADWRTGWVVLQPVLPGKQAWAGGARWYRCDVAETSPVDGALVRRTSSMKGTVKGSGKLRMTCANPTIKGDSVTEMHPVACASTHTAEFAGLFESTAKRSSDVSSDALADGCDRAIAKFAGLSDDSSLASRIGWLGFPPDDTAWQMGDRAIRCFLWLNGEKMNGSYRNAGPAKLKIHYSD</sequence>
<proteinExistence type="predicted"/>
<dbReference type="EMBL" id="BOMY01000001">
    <property type="protein sequence ID" value="GIF17413.1"/>
    <property type="molecule type" value="Genomic_DNA"/>
</dbReference>
<dbReference type="InterPro" id="IPR026004">
    <property type="entry name" value="Septum_form"/>
</dbReference>
<dbReference type="Proteomes" id="UP000623608">
    <property type="component" value="Unassembled WGS sequence"/>
</dbReference>
<comment type="caution">
    <text evidence="2">The sequence shown here is derived from an EMBL/GenBank/DDBJ whole genome shotgun (WGS) entry which is preliminary data.</text>
</comment>
<organism evidence="2 3">
    <name type="scientific">Paractinoplanes tereljensis</name>
    <dbReference type="NCBI Taxonomy" id="571912"/>
    <lineage>
        <taxon>Bacteria</taxon>
        <taxon>Bacillati</taxon>
        <taxon>Actinomycetota</taxon>
        <taxon>Actinomycetes</taxon>
        <taxon>Micromonosporales</taxon>
        <taxon>Micromonosporaceae</taxon>
        <taxon>Paractinoplanes</taxon>
    </lineage>
</organism>
<feature type="domain" description="Septum formation-related" evidence="1">
    <location>
        <begin position="41"/>
        <end position="253"/>
    </location>
</feature>
<protein>
    <recommendedName>
        <fullName evidence="1">Septum formation-related domain-containing protein</fullName>
    </recommendedName>
</protein>